<sequence length="160" mass="18831">MTAICQIRQHLFEELDLMVRTTAALIEKIEDKDWHYQPQSAMRTLLEVVNHLVQIPTVDLAIIQEQDEISIRKLEKELFTDNATELLNLLHSGADRLKSYMAALTVEDFVHKTGKPFYSQEGIAYSKWLIEILTHLSHHRSQLFEYLKELHYNVNMFDLY</sequence>
<reference evidence="2" key="1">
    <citation type="submission" date="2017-05" db="EMBL/GenBank/DDBJ databases">
        <authorList>
            <person name="Varghese N."/>
            <person name="Submissions S."/>
        </authorList>
    </citation>
    <scope>NUCLEOTIDE SEQUENCE</scope>
    <source>
        <strain evidence="2">DSM 45262</strain>
    </source>
</reference>
<feature type="domain" description="DinB-like" evidence="1">
    <location>
        <begin position="15"/>
        <end position="143"/>
    </location>
</feature>
<dbReference type="AlphaFoldDB" id="A0AA45WPY2"/>
<dbReference type="InterPro" id="IPR024775">
    <property type="entry name" value="DinB-like"/>
</dbReference>
<proteinExistence type="predicted"/>
<keyword evidence="3" id="KW-1185">Reference proteome</keyword>
<dbReference type="EMBL" id="FXTU01000004">
    <property type="protein sequence ID" value="SMP23132.1"/>
    <property type="molecule type" value="Genomic_DNA"/>
</dbReference>
<accession>A0AA45WPY2</accession>
<comment type="caution">
    <text evidence="2">The sequence shown here is derived from an EMBL/GenBank/DDBJ whole genome shotgun (WGS) entry which is preliminary data.</text>
</comment>
<protein>
    <submittedName>
        <fullName evidence="2">DinB superfamily protein</fullName>
    </submittedName>
</protein>
<name>A0AA45WPY2_9BACL</name>
<dbReference type="Pfam" id="PF12867">
    <property type="entry name" value="DinB_2"/>
    <property type="match status" value="1"/>
</dbReference>
<dbReference type="SUPFAM" id="SSF109854">
    <property type="entry name" value="DinB/YfiT-like putative metalloenzymes"/>
    <property type="match status" value="1"/>
</dbReference>
<dbReference type="InterPro" id="IPR034660">
    <property type="entry name" value="DinB/YfiT-like"/>
</dbReference>
<evidence type="ECO:0000259" key="1">
    <source>
        <dbReference type="Pfam" id="PF12867"/>
    </source>
</evidence>
<evidence type="ECO:0000313" key="3">
    <source>
        <dbReference type="Proteomes" id="UP001157946"/>
    </source>
</evidence>
<gene>
    <name evidence="2" type="ORF">SAMN06265361_104163</name>
</gene>
<dbReference type="Gene3D" id="1.20.120.450">
    <property type="entry name" value="dinb family like domain"/>
    <property type="match status" value="1"/>
</dbReference>
<dbReference type="Proteomes" id="UP001157946">
    <property type="component" value="Unassembled WGS sequence"/>
</dbReference>
<organism evidence="2 3">
    <name type="scientific">Laceyella tengchongensis</name>
    <dbReference type="NCBI Taxonomy" id="574699"/>
    <lineage>
        <taxon>Bacteria</taxon>
        <taxon>Bacillati</taxon>
        <taxon>Bacillota</taxon>
        <taxon>Bacilli</taxon>
        <taxon>Bacillales</taxon>
        <taxon>Thermoactinomycetaceae</taxon>
        <taxon>Laceyella</taxon>
    </lineage>
</organism>
<dbReference type="RefSeq" id="WP_102993337.1">
    <property type="nucleotide sequence ID" value="NZ_FXTU01000004.1"/>
</dbReference>
<evidence type="ECO:0000313" key="2">
    <source>
        <dbReference type="EMBL" id="SMP23132.1"/>
    </source>
</evidence>